<accession>A0A1Y1WYU2</accession>
<gene>
    <name evidence="3" type="ORF">BCR32DRAFT_270045</name>
</gene>
<dbReference type="OrthoDB" id="10578686at2759"/>
<evidence type="ECO:0000256" key="1">
    <source>
        <dbReference type="SAM" id="MobiDB-lite"/>
    </source>
</evidence>
<feature type="region of interest" description="Disordered" evidence="1">
    <location>
        <begin position="133"/>
        <end position="163"/>
    </location>
</feature>
<evidence type="ECO:0000313" key="3">
    <source>
        <dbReference type="EMBL" id="ORX78518.1"/>
    </source>
</evidence>
<feature type="signal peptide" evidence="2">
    <location>
        <begin position="1"/>
        <end position="19"/>
    </location>
</feature>
<organism evidence="3 4">
    <name type="scientific">Anaeromyces robustus</name>
    <dbReference type="NCBI Taxonomy" id="1754192"/>
    <lineage>
        <taxon>Eukaryota</taxon>
        <taxon>Fungi</taxon>
        <taxon>Fungi incertae sedis</taxon>
        <taxon>Chytridiomycota</taxon>
        <taxon>Chytridiomycota incertae sedis</taxon>
        <taxon>Neocallimastigomycetes</taxon>
        <taxon>Neocallimastigales</taxon>
        <taxon>Neocallimastigaceae</taxon>
        <taxon>Anaeromyces</taxon>
    </lineage>
</organism>
<keyword evidence="4" id="KW-1185">Reference proteome</keyword>
<evidence type="ECO:0000256" key="2">
    <source>
        <dbReference type="SAM" id="SignalP"/>
    </source>
</evidence>
<name>A0A1Y1WYU2_9FUNG</name>
<proteinExistence type="predicted"/>
<sequence>MKVFGLFYILLTQVLFTFAITPKKGENYIIHVQNPNPELEETSPEFNKFVQYYIDEFGQTILNNLDTYEDQSSLTQFQNEFVPVLNGEVSELHNYDQSFFMHTYDTQCLFMAYLNENILDKIKSISNVLSVEKELDEDEDEDENENEDDTYENDIENPAPTKGNNYIVYVQNPEVEKNSPEFNQYIQYYTKQFNDIITNNLNTYDESKSDLERFKSFFIKSTDEQCIFIAYLNEKIIDQVKGIPNVLNIEEDINDDFTNSINPIEEKETNNPIVPDINENVNETNNPIVPDINENVNVTNNPIMPYINENVNETSSIINNEEEGEYVQYYNINQKY</sequence>
<evidence type="ECO:0008006" key="5">
    <source>
        <dbReference type="Google" id="ProtNLM"/>
    </source>
</evidence>
<comment type="caution">
    <text evidence="3">The sequence shown here is derived from an EMBL/GenBank/DDBJ whole genome shotgun (WGS) entry which is preliminary data.</text>
</comment>
<reference evidence="3 4" key="2">
    <citation type="submission" date="2016-08" db="EMBL/GenBank/DDBJ databases">
        <title>Pervasive Adenine N6-methylation of Active Genes in Fungi.</title>
        <authorList>
            <consortium name="DOE Joint Genome Institute"/>
            <person name="Mondo S.J."/>
            <person name="Dannebaum R.O."/>
            <person name="Kuo R.C."/>
            <person name="Labutti K."/>
            <person name="Haridas S."/>
            <person name="Kuo A."/>
            <person name="Salamov A."/>
            <person name="Ahrendt S.R."/>
            <person name="Lipzen A."/>
            <person name="Sullivan W."/>
            <person name="Andreopoulos W.B."/>
            <person name="Clum A."/>
            <person name="Lindquist E."/>
            <person name="Daum C."/>
            <person name="Ramamoorthy G.K."/>
            <person name="Gryganskyi A."/>
            <person name="Culley D."/>
            <person name="Magnuson J.K."/>
            <person name="James T.Y."/>
            <person name="O'Malley M.A."/>
            <person name="Stajich J.E."/>
            <person name="Spatafora J.W."/>
            <person name="Visel A."/>
            <person name="Grigoriev I.V."/>
        </authorList>
    </citation>
    <scope>NUCLEOTIDE SEQUENCE [LARGE SCALE GENOMIC DNA]</scope>
    <source>
        <strain evidence="3 4">S4</strain>
    </source>
</reference>
<keyword evidence="2" id="KW-0732">Signal</keyword>
<dbReference type="EMBL" id="MCFG01000207">
    <property type="protein sequence ID" value="ORX78518.1"/>
    <property type="molecule type" value="Genomic_DNA"/>
</dbReference>
<feature type="compositionally biased region" description="Acidic residues" evidence="1">
    <location>
        <begin position="134"/>
        <end position="155"/>
    </location>
</feature>
<evidence type="ECO:0000313" key="4">
    <source>
        <dbReference type="Proteomes" id="UP000193944"/>
    </source>
</evidence>
<feature type="chain" id="PRO_5012327402" description="Inhibitor I9 domain-containing protein" evidence="2">
    <location>
        <begin position="20"/>
        <end position="336"/>
    </location>
</feature>
<dbReference type="Proteomes" id="UP000193944">
    <property type="component" value="Unassembled WGS sequence"/>
</dbReference>
<protein>
    <recommendedName>
        <fullName evidence="5">Inhibitor I9 domain-containing protein</fullName>
    </recommendedName>
</protein>
<reference evidence="3 4" key="1">
    <citation type="submission" date="2016-08" db="EMBL/GenBank/DDBJ databases">
        <title>A Parts List for Fungal Cellulosomes Revealed by Comparative Genomics.</title>
        <authorList>
            <consortium name="DOE Joint Genome Institute"/>
            <person name="Haitjema C.H."/>
            <person name="Gilmore S.P."/>
            <person name="Henske J.K."/>
            <person name="Solomon K.V."/>
            <person name="De Groot R."/>
            <person name="Kuo A."/>
            <person name="Mondo S.J."/>
            <person name="Salamov A.A."/>
            <person name="Labutti K."/>
            <person name="Zhao Z."/>
            <person name="Chiniquy J."/>
            <person name="Barry K."/>
            <person name="Brewer H.M."/>
            <person name="Purvine S.O."/>
            <person name="Wright A.T."/>
            <person name="Boxma B."/>
            <person name="Van Alen T."/>
            <person name="Hackstein J.H."/>
            <person name="Baker S.E."/>
            <person name="Grigoriev I.V."/>
            <person name="O'Malley M.A."/>
        </authorList>
    </citation>
    <scope>NUCLEOTIDE SEQUENCE [LARGE SCALE GENOMIC DNA]</scope>
    <source>
        <strain evidence="3 4">S4</strain>
    </source>
</reference>
<dbReference type="AlphaFoldDB" id="A0A1Y1WYU2"/>